<comment type="caution">
    <text evidence="1">The sequence shown here is derived from an EMBL/GenBank/DDBJ whole genome shotgun (WGS) entry which is preliminary data.</text>
</comment>
<proteinExistence type="predicted"/>
<dbReference type="SUPFAM" id="SSF55469">
    <property type="entry name" value="FMN-dependent nitroreductase-like"/>
    <property type="match status" value="1"/>
</dbReference>
<accession>A0A931ILM4</accession>
<dbReference type="InterPro" id="IPR050627">
    <property type="entry name" value="Nitroreductase/BluB"/>
</dbReference>
<dbReference type="AlphaFoldDB" id="A0A931ILM4"/>
<protein>
    <recommendedName>
        <fullName evidence="3">NAD(P)H nitroreductase</fullName>
    </recommendedName>
</protein>
<dbReference type="Proteomes" id="UP000655751">
    <property type="component" value="Unassembled WGS sequence"/>
</dbReference>
<sequence>MCAVLRAASRAPSVHNTQPWRWVSDGRTLRLYRDDSRQLEVADPSGRQLVISCGAMLHHVRTAFGAAGWHTDVIRMPDPARPEWLATVEFRPWPDPPSGVLARAEAMSRRYTARLPMREPEGWPDLAHRLRLLVSPHEVELDVLDETARPRVVTASEHTAAAQRYDMQYQAELHWWTGHFRPAEGVPPEALTSRSEADRAPIGRAFPTVDHPPRDQGAEDHARVVVLGTDGDTPEHWLRAGEALSAVLLECTAAGQASCALTHLTELPAARRVMSGLAPHPGVPQVVIRIGADSGHRIHPATPRRSVSDFLTVE</sequence>
<evidence type="ECO:0000313" key="1">
    <source>
        <dbReference type="EMBL" id="MBH0781788.1"/>
    </source>
</evidence>
<name>A0A931ILM4_9NOCA</name>
<gene>
    <name evidence="1" type="ORF">IT779_36490</name>
</gene>
<evidence type="ECO:0000313" key="2">
    <source>
        <dbReference type="Proteomes" id="UP000655751"/>
    </source>
</evidence>
<dbReference type="EMBL" id="JADMLG010000029">
    <property type="protein sequence ID" value="MBH0781788.1"/>
    <property type="molecule type" value="Genomic_DNA"/>
</dbReference>
<dbReference type="GO" id="GO:0016491">
    <property type="term" value="F:oxidoreductase activity"/>
    <property type="evidence" value="ECO:0007669"/>
    <property type="project" value="InterPro"/>
</dbReference>
<organism evidence="1 2">
    <name type="scientific">Nocardia bovistercoris</name>
    <dbReference type="NCBI Taxonomy" id="2785916"/>
    <lineage>
        <taxon>Bacteria</taxon>
        <taxon>Bacillati</taxon>
        <taxon>Actinomycetota</taxon>
        <taxon>Actinomycetes</taxon>
        <taxon>Mycobacteriales</taxon>
        <taxon>Nocardiaceae</taxon>
        <taxon>Nocardia</taxon>
    </lineage>
</organism>
<keyword evidence="2" id="KW-1185">Reference proteome</keyword>
<dbReference type="PANTHER" id="PTHR23026">
    <property type="entry name" value="NADPH NITROREDUCTASE"/>
    <property type="match status" value="1"/>
</dbReference>
<dbReference type="Gene3D" id="3.40.109.10">
    <property type="entry name" value="NADH Oxidase"/>
    <property type="match status" value="1"/>
</dbReference>
<dbReference type="PANTHER" id="PTHR23026:SF123">
    <property type="entry name" value="NAD(P)H NITROREDUCTASE RV3131-RELATED"/>
    <property type="match status" value="1"/>
</dbReference>
<dbReference type="InterPro" id="IPR000415">
    <property type="entry name" value="Nitroreductase-like"/>
</dbReference>
<dbReference type="NCBIfam" id="NF047509">
    <property type="entry name" value="Rv3131_FMN_oxido"/>
    <property type="match status" value="1"/>
</dbReference>
<reference evidence="1" key="1">
    <citation type="submission" date="2020-11" db="EMBL/GenBank/DDBJ databases">
        <title>Nocardia NEAU-351.nov., a novel actinomycete isolated from the cow dung.</title>
        <authorList>
            <person name="Zhang X."/>
        </authorList>
    </citation>
    <scope>NUCLEOTIDE SEQUENCE</scope>
    <source>
        <strain evidence="1">NEAU-351</strain>
    </source>
</reference>
<evidence type="ECO:0008006" key="3">
    <source>
        <dbReference type="Google" id="ProtNLM"/>
    </source>
</evidence>